<accession>A0A2T4UFI4</accession>
<proteinExistence type="predicted"/>
<dbReference type="SUPFAM" id="SSF55718">
    <property type="entry name" value="SCP-like"/>
    <property type="match status" value="1"/>
</dbReference>
<reference evidence="1 2" key="1">
    <citation type="submission" date="2018-03" db="EMBL/GenBank/DDBJ databases">
        <title>Aquarubrobacter algicola gen. nov., sp. nov., a novel actinobacterium isolated from shallow eutrophic lake during the end of cyanobacterial harmful algal blooms.</title>
        <authorList>
            <person name="Chun S.J."/>
        </authorList>
    </citation>
    <scope>NUCLEOTIDE SEQUENCE [LARGE SCALE GENOMIC DNA]</scope>
    <source>
        <strain evidence="1 2">Seoho-28</strain>
    </source>
</reference>
<sequence>MGAFASTEEFRAVMDRVFALMRDDPEMGPRLRAADVPQRHEYADLGLVVNIRAGRPDEDHHLVWEWSDDVDWTPRVEMAMDSEIANRYFQGKENIAVAIARRRIRTAGDLRAALALVPLTKPVHARYRDILAAEYPHLVA</sequence>
<organism evidence="1 2">
    <name type="scientific">Paraconexibacter algicola</name>
    <dbReference type="NCBI Taxonomy" id="2133960"/>
    <lineage>
        <taxon>Bacteria</taxon>
        <taxon>Bacillati</taxon>
        <taxon>Actinomycetota</taxon>
        <taxon>Thermoleophilia</taxon>
        <taxon>Solirubrobacterales</taxon>
        <taxon>Paraconexibacteraceae</taxon>
        <taxon>Paraconexibacter</taxon>
    </lineage>
</organism>
<dbReference type="RefSeq" id="WP_107570249.1">
    <property type="nucleotide sequence ID" value="NZ_PYYB01000002.1"/>
</dbReference>
<dbReference type="InterPro" id="IPR036527">
    <property type="entry name" value="SCP2_sterol-bd_dom_sf"/>
</dbReference>
<name>A0A2T4UFI4_9ACTN</name>
<dbReference type="AlphaFoldDB" id="A0A2T4UFI4"/>
<evidence type="ECO:0008006" key="3">
    <source>
        <dbReference type="Google" id="ProtNLM"/>
    </source>
</evidence>
<protein>
    <recommendedName>
        <fullName evidence="3">SCP2 domain-containing protein</fullName>
    </recommendedName>
</protein>
<dbReference type="Proteomes" id="UP000240739">
    <property type="component" value="Unassembled WGS sequence"/>
</dbReference>
<evidence type="ECO:0000313" key="2">
    <source>
        <dbReference type="Proteomes" id="UP000240739"/>
    </source>
</evidence>
<comment type="caution">
    <text evidence="1">The sequence shown here is derived from an EMBL/GenBank/DDBJ whole genome shotgun (WGS) entry which is preliminary data.</text>
</comment>
<evidence type="ECO:0000313" key="1">
    <source>
        <dbReference type="EMBL" id="PTL56530.1"/>
    </source>
</evidence>
<gene>
    <name evidence="1" type="ORF">C7Y72_16380</name>
</gene>
<dbReference type="EMBL" id="PYYB01000002">
    <property type="protein sequence ID" value="PTL56530.1"/>
    <property type="molecule type" value="Genomic_DNA"/>
</dbReference>
<keyword evidence="2" id="KW-1185">Reference proteome</keyword>
<dbReference type="OrthoDB" id="5418706at2"/>